<dbReference type="PANTHER" id="PTHR47053">
    <property type="entry name" value="MUREIN DD-ENDOPEPTIDASE MEPH-RELATED"/>
    <property type="match status" value="1"/>
</dbReference>
<name>A0ABN1G616_9ACTN</name>
<dbReference type="EMBL" id="BAAAHE010000004">
    <property type="protein sequence ID" value="GAA0604781.1"/>
    <property type="molecule type" value="Genomic_DNA"/>
</dbReference>
<evidence type="ECO:0000256" key="6">
    <source>
        <dbReference type="SAM" id="SignalP"/>
    </source>
</evidence>
<feature type="chain" id="PRO_5045115068" evidence="6">
    <location>
        <begin position="21"/>
        <end position="177"/>
    </location>
</feature>
<dbReference type="InterPro" id="IPR051202">
    <property type="entry name" value="Peptidase_C40"/>
</dbReference>
<reference evidence="8 9" key="1">
    <citation type="journal article" date="2019" name="Int. J. Syst. Evol. Microbiol.">
        <title>The Global Catalogue of Microorganisms (GCM) 10K type strain sequencing project: providing services to taxonomists for standard genome sequencing and annotation.</title>
        <authorList>
            <consortium name="The Broad Institute Genomics Platform"/>
            <consortium name="The Broad Institute Genome Sequencing Center for Infectious Disease"/>
            <person name="Wu L."/>
            <person name="Ma J."/>
        </authorList>
    </citation>
    <scope>NUCLEOTIDE SEQUENCE [LARGE SCALE GENOMIC DNA]</scope>
    <source>
        <strain evidence="8 9">JCM 10671</strain>
    </source>
</reference>
<dbReference type="RefSeq" id="WP_344600903.1">
    <property type="nucleotide sequence ID" value="NZ_BAAAHE010000004.1"/>
</dbReference>
<evidence type="ECO:0000256" key="4">
    <source>
        <dbReference type="ARBA" id="ARBA00022807"/>
    </source>
</evidence>
<keyword evidence="3" id="KW-0378">Hydrolase</keyword>
<dbReference type="Proteomes" id="UP001500957">
    <property type="component" value="Unassembled WGS sequence"/>
</dbReference>
<accession>A0ABN1G616</accession>
<evidence type="ECO:0000313" key="9">
    <source>
        <dbReference type="Proteomes" id="UP001500957"/>
    </source>
</evidence>
<evidence type="ECO:0000256" key="1">
    <source>
        <dbReference type="ARBA" id="ARBA00007074"/>
    </source>
</evidence>
<proteinExistence type="inferred from homology"/>
<dbReference type="Gene3D" id="3.90.1720.10">
    <property type="entry name" value="endopeptidase domain like (from Nostoc punctiforme)"/>
    <property type="match status" value="1"/>
</dbReference>
<comment type="caution">
    <text evidence="8">The sequence shown here is derived from an EMBL/GenBank/DDBJ whole genome shotgun (WGS) entry which is preliminary data.</text>
</comment>
<evidence type="ECO:0000256" key="3">
    <source>
        <dbReference type="ARBA" id="ARBA00022801"/>
    </source>
</evidence>
<sequence length="177" mass="19453">MSLFTHAAGVTLAVALTAPAAAVAPGLGGLTEAHATSTAPTVSTAESATVPPTRASRAQQRAEFGKRTVRVASRYRGVPYRSGGTTPRGFDCSGYTRFVLDKLGRNLPRTSQQQYKKAQRIKKPKRGDLIFFHSSSGRVYHVAIYAGNNRIWHAPRPGDHVKREKIWTKRWTAGRYF</sequence>
<evidence type="ECO:0000313" key="8">
    <source>
        <dbReference type="EMBL" id="GAA0604781.1"/>
    </source>
</evidence>
<evidence type="ECO:0000259" key="7">
    <source>
        <dbReference type="PROSITE" id="PS51935"/>
    </source>
</evidence>
<evidence type="ECO:0000256" key="5">
    <source>
        <dbReference type="SAM" id="MobiDB-lite"/>
    </source>
</evidence>
<feature type="compositionally biased region" description="Polar residues" evidence="5">
    <location>
        <begin position="36"/>
        <end position="47"/>
    </location>
</feature>
<dbReference type="InterPro" id="IPR000064">
    <property type="entry name" value="NLP_P60_dom"/>
</dbReference>
<dbReference type="PANTHER" id="PTHR47053:SF1">
    <property type="entry name" value="MUREIN DD-ENDOPEPTIDASE MEPH-RELATED"/>
    <property type="match status" value="1"/>
</dbReference>
<dbReference type="Pfam" id="PF00877">
    <property type="entry name" value="NLPC_P60"/>
    <property type="match status" value="1"/>
</dbReference>
<keyword evidence="4" id="KW-0788">Thiol protease</keyword>
<keyword evidence="6" id="KW-0732">Signal</keyword>
<feature type="signal peptide" evidence="6">
    <location>
        <begin position="1"/>
        <end position="20"/>
    </location>
</feature>
<gene>
    <name evidence="8" type="ORF">GCM10009547_03350</name>
</gene>
<feature type="region of interest" description="Disordered" evidence="5">
    <location>
        <begin position="36"/>
        <end position="65"/>
    </location>
</feature>
<dbReference type="PROSITE" id="PS51935">
    <property type="entry name" value="NLPC_P60"/>
    <property type="match status" value="1"/>
</dbReference>
<keyword evidence="2" id="KW-0645">Protease</keyword>
<keyword evidence="9" id="KW-1185">Reference proteome</keyword>
<protein>
    <submittedName>
        <fullName evidence="8">C40 family peptidase</fullName>
    </submittedName>
</protein>
<dbReference type="InterPro" id="IPR038765">
    <property type="entry name" value="Papain-like_cys_pep_sf"/>
</dbReference>
<evidence type="ECO:0000256" key="2">
    <source>
        <dbReference type="ARBA" id="ARBA00022670"/>
    </source>
</evidence>
<feature type="domain" description="NlpC/P60" evidence="7">
    <location>
        <begin position="62"/>
        <end position="177"/>
    </location>
</feature>
<organism evidence="8 9">
    <name type="scientific">Sporichthya brevicatena</name>
    <dbReference type="NCBI Taxonomy" id="171442"/>
    <lineage>
        <taxon>Bacteria</taxon>
        <taxon>Bacillati</taxon>
        <taxon>Actinomycetota</taxon>
        <taxon>Actinomycetes</taxon>
        <taxon>Sporichthyales</taxon>
        <taxon>Sporichthyaceae</taxon>
        <taxon>Sporichthya</taxon>
    </lineage>
</organism>
<comment type="similarity">
    <text evidence="1">Belongs to the peptidase C40 family.</text>
</comment>
<dbReference type="SUPFAM" id="SSF54001">
    <property type="entry name" value="Cysteine proteinases"/>
    <property type="match status" value="1"/>
</dbReference>